<dbReference type="SUPFAM" id="SSF49777">
    <property type="entry name" value="PEBP-like"/>
    <property type="match status" value="1"/>
</dbReference>
<organism evidence="2 3">
    <name type="scientific">Aulographum hederae CBS 113979</name>
    <dbReference type="NCBI Taxonomy" id="1176131"/>
    <lineage>
        <taxon>Eukaryota</taxon>
        <taxon>Fungi</taxon>
        <taxon>Dikarya</taxon>
        <taxon>Ascomycota</taxon>
        <taxon>Pezizomycotina</taxon>
        <taxon>Dothideomycetes</taxon>
        <taxon>Pleosporomycetidae</taxon>
        <taxon>Aulographales</taxon>
        <taxon>Aulographaceae</taxon>
    </lineage>
</organism>
<dbReference type="GO" id="GO:0005543">
    <property type="term" value="F:phospholipid binding"/>
    <property type="evidence" value="ECO:0007669"/>
    <property type="project" value="TreeGrafter"/>
</dbReference>
<evidence type="ECO:0000256" key="1">
    <source>
        <dbReference type="SAM" id="SignalP"/>
    </source>
</evidence>
<feature type="chain" id="PRO_5026104305" evidence="1">
    <location>
        <begin position="19"/>
        <end position="229"/>
    </location>
</feature>
<evidence type="ECO:0000313" key="2">
    <source>
        <dbReference type="EMBL" id="KAF1985336.1"/>
    </source>
</evidence>
<dbReference type="InterPro" id="IPR008914">
    <property type="entry name" value="PEBP"/>
</dbReference>
<keyword evidence="3" id="KW-1185">Reference proteome</keyword>
<keyword evidence="1" id="KW-0732">Signal</keyword>
<accession>A0A6G1GWJ9</accession>
<evidence type="ECO:0000313" key="3">
    <source>
        <dbReference type="Proteomes" id="UP000800041"/>
    </source>
</evidence>
<proteinExistence type="predicted"/>
<dbReference type="GO" id="GO:0030414">
    <property type="term" value="F:peptidase inhibitor activity"/>
    <property type="evidence" value="ECO:0007669"/>
    <property type="project" value="TreeGrafter"/>
</dbReference>
<dbReference type="GO" id="GO:0046578">
    <property type="term" value="P:regulation of Ras protein signal transduction"/>
    <property type="evidence" value="ECO:0007669"/>
    <property type="project" value="TreeGrafter"/>
</dbReference>
<dbReference type="InterPro" id="IPR035810">
    <property type="entry name" value="PEBP_euk"/>
</dbReference>
<protein>
    <submittedName>
        <fullName evidence="2">PEBP-like protein</fullName>
    </submittedName>
</protein>
<reference evidence="2" key="1">
    <citation type="journal article" date="2020" name="Stud. Mycol.">
        <title>101 Dothideomycetes genomes: a test case for predicting lifestyles and emergence of pathogens.</title>
        <authorList>
            <person name="Haridas S."/>
            <person name="Albert R."/>
            <person name="Binder M."/>
            <person name="Bloem J."/>
            <person name="Labutti K."/>
            <person name="Salamov A."/>
            <person name="Andreopoulos B."/>
            <person name="Baker S."/>
            <person name="Barry K."/>
            <person name="Bills G."/>
            <person name="Bluhm B."/>
            <person name="Cannon C."/>
            <person name="Castanera R."/>
            <person name="Culley D."/>
            <person name="Daum C."/>
            <person name="Ezra D."/>
            <person name="Gonzalez J."/>
            <person name="Henrissat B."/>
            <person name="Kuo A."/>
            <person name="Liang C."/>
            <person name="Lipzen A."/>
            <person name="Lutzoni F."/>
            <person name="Magnuson J."/>
            <person name="Mondo S."/>
            <person name="Nolan M."/>
            <person name="Ohm R."/>
            <person name="Pangilinan J."/>
            <person name="Park H.-J."/>
            <person name="Ramirez L."/>
            <person name="Alfaro M."/>
            <person name="Sun H."/>
            <person name="Tritt A."/>
            <person name="Yoshinaga Y."/>
            <person name="Zwiers L.-H."/>
            <person name="Turgeon B."/>
            <person name="Goodwin S."/>
            <person name="Spatafora J."/>
            <person name="Crous P."/>
            <person name="Grigoriev I."/>
        </authorList>
    </citation>
    <scope>NUCLEOTIDE SEQUENCE</scope>
    <source>
        <strain evidence="2">CBS 113979</strain>
    </source>
</reference>
<dbReference type="OrthoDB" id="2506647at2759"/>
<dbReference type="Gene3D" id="3.90.280.10">
    <property type="entry name" value="PEBP-like"/>
    <property type="match status" value="1"/>
</dbReference>
<dbReference type="CDD" id="cd00866">
    <property type="entry name" value="PEBP_euk"/>
    <property type="match status" value="1"/>
</dbReference>
<name>A0A6G1GWJ9_9PEZI</name>
<dbReference type="Proteomes" id="UP000800041">
    <property type="component" value="Unassembled WGS sequence"/>
</dbReference>
<feature type="signal peptide" evidence="1">
    <location>
        <begin position="1"/>
        <end position="18"/>
    </location>
</feature>
<dbReference type="EMBL" id="ML977162">
    <property type="protein sequence ID" value="KAF1985336.1"/>
    <property type="molecule type" value="Genomic_DNA"/>
</dbReference>
<gene>
    <name evidence="2" type="ORF">K402DRAFT_106809</name>
</gene>
<dbReference type="InterPro" id="IPR036610">
    <property type="entry name" value="PEBP-like_sf"/>
</dbReference>
<dbReference type="PANTHER" id="PTHR11362:SF141">
    <property type="entry name" value="PHOSPHATIDYLETHANOLAMINE-BINDING PROTEIN"/>
    <property type="match status" value="1"/>
</dbReference>
<dbReference type="PANTHER" id="PTHR11362">
    <property type="entry name" value="PHOSPHATIDYLETHANOLAMINE-BINDING PROTEIN"/>
    <property type="match status" value="1"/>
</dbReference>
<sequence length="229" mass="24184">MQLTNFVTAAAFALPAFAQTPPEFQPGSQQNLGVTFQPALDITPGKVVATTDVRTQPQIRAPAGLPPTQKYMIFMIDIDVVQNGTATTVLHWFQPDMTLDPQTNLVVPPPQIDTANAAPYFGPGPPPGPAHRYVQALFAQPGPPTQAFKLPSCFAAITQRSGRLGFDVQQFVQVNGLQPAVAGNFLKSFNAASGPNLPPVAPTATRLSSAAACAATGVQAAKRLVDVLW</sequence>
<dbReference type="AlphaFoldDB" id="A0A6G1GWJ9"/>
<dbReference type="GO" id="GO:0030162">
    <property type="term" value="P:regulation of proteolysis"/>
    <property type="evidence" value="ECO:0007669"/>
    <property type="project" value="TreeGrafter"/>
</dbReference>
<dbReference type="Pfam" id="PF01161">
    <property type="entry name" value="PBP"/>
    <property type="match status" value="1"/>
</dbReference>